<accession>A0AC35G170</accession>
<evidence type="ECO:0000313" key="2">
    <source>
        <dbReference type="WBParaSite" id="PS1159_v2.g23040.t1"/>
    </source>
</evidence>
<name>A0AC35G170_9BILA</name>
<sequence length="404" mass="46184">MSEDIEMESIESEKINVNECSDESSSDEIEIDYEYDDTLIAEKEDETTTDDEEDGSSSSVDISRYQCQQLDIGVEDFEILRVLGRGGFGKVSQVKKKNGIDKGTVFAMKAIKKSRIFKSQKDLDHTKTERKVLEISSNPFICDLFYAFQTSTKLYLILEYLHGGELFMLLEKEGCFMEHEAQFYAAEILLALEHLHHNGVIYRTVEYMSPEIILKKGHAHTTDFWGLGILLYDMLVGSTPYTSADRNQTIDRILKSRLKFPKHVGLKAQGLIKKLLRRTVSQRIGYKNGAKEVKDHEFFDNINWEDVFNKRLQPPFRPSEVNNFGLFDPQFTNLPPIETPDLSLSHDNDPFENFDYVSPSIFSNLTTESSRENESTPKKSLSNPKLLSSSSLKNWSFSPISKSS</sequence>
<protein>
    <submittedName>
        <fullName evidence="2">Non-specific serine/threonine protein kinase</fullName>
    </submittedName>
</protein>
<reference evidence="2" key="1">
    <citation type="submission" date="2022-11" db="UniProtKB">
        <authorList>
            <consortium name="WormBaseParasite"/>
        </authorList>
    </citation>
    <scope>IDENTIFICATION</scope>
</reference>
<proteinExistence type="predicted"/>
<dbReference type="WBParaSite" id="PS1159_v2.g23040.t1">
    <property type="protein sequence ID" value="PS1159_v2.g23040.t1"/>
    <property type="gene ID" value="PS1159_v2.g23040"/>
</dbReference>
<evidence type="ECO:0000313" key="1">
    <source>
        <dbReference type="Proteomes" id="UP000887580"/>
    </source>
</evidence>
<organism evidence="1 2">
    <name type="scientific">Panagrolaimus sp. PS1159</name>
    <dbReference type="NCBI Taxonomy" id="55785"/>
    <lineage>
        <taxon>Eukaryota</taxon>
        <taxon>Metazoa</taxon>
        <taxon>Ecdysozoa</taxon>
        <taxon>Nematoda</taxon>
        <taxon>Chromadorea</taxon>
        <taxon>Rhabditida</taxon>
        <taxon>Tylenchina</taxon>
        <taxon>Panagrolaimomorpha</taxon>
        <taxon>Panagrolaimoidea</taxon>
        <taxon>Panagrolaimidae</taxon>
        <taxon>Panagrolaimus</taxon>
    </lineage>
</organism>
<dbReference type="Proteomes" id="UP000887580">
    <property type="component" value="Unplaced"/>
</dbReference>